<protein>
    <submittedName>
        <fullName evidence="3">Uncharacterized protein</fullName>
    </submittedName>
</protein>
<evidence type="ECO:0000313" key="2">
    <source>
        <dbReference type="Proteomes" id="UP000515153"/>
    </source>
</evidence>
<feature type="compositionally biased region" description="Basic and acidic residues" evidence="1">
    <location>
        <begin position="75"/>
        <end position="97"/>
    </location>
</feature>
<feature type="region of interest" description="Disordered" evidence="1">
    <location>
        <begin position="194"/>
        <end position="258"/>
    </location>
</feature>
<feature type="compositionally biased region" description="Low complexity" evidence="1">
    <location>
        <begin position="46"/>
        <end position="66"/>
    </location>
</feature>
<proteinExistence type="predicted"/>
<dbReference type="RefSeq" id="XP_030980107.1">
    <property type="nucleotide sequence ID" value="XM_031130728.1"/>
</dbReference>
<dbReference type="AlphaFoldDB" id="A0A6P8AZ04"/>
<evidence type="ECO:0000313" key="3">
    <source>
        <dbReference type="RefSeq" id="XP_030980107.1"/>
    </source>
</evidence>
<keyword evidence="2" id="KW-1185">Reference proteome</keyword>
<feature type="compositionally biased region" description="Polar residues" evidence="1">
    <location>
        <begin position="208"/>
        <end position="223"/>
    </location>
</feature>
<feature type="compositionally biased region" description="Acidic residues" evidence="1">
    <location>
        <begin position="122"/>
        <end position="131"/>
    </location>
</feature>
<gene>
    <name evidence="3" type="ORF">PgNI_10755</name>
</gene>
<dbReference type="GeneID" id="41965634"/>
<feature type="region of interest" description="Disordered" evidence="1">
    <location>
        <begin position="1"/>
        <end position="131"/>
    </location>
</feature>
<evidence type="ECO:0000256" key="1">
    <source>
        <dbReference type="SAM" id="MobiDB-lite"/>
    </source>
</evidence>
<reference evidence="3" key="3">
    <citation type="submission" date="2025-08" db="UniProtKB">
        <authorList>
            <consortium name="RefSeq"/>
        </authorList>
    </citation>
    <scope>IDENTIFICATION</scope>
    <source>
        <strain evidence="3">NI907</strain>
    </source>
</reference>
<dbReference type="KEGG" id="pgri:PgNI_10755"/>
<reference evidence="2 3" key="1">
    <citation type="journal article" date="2019" name="Mol. Biol. Evol.">
        <title>Blast fungal genomes show frequent chromosomal changes, gene gains and losses, and effector gene turnover.</title>
        <authorList>
            <person name="Gomez Luciano L.B."/>
            <person name="Jason Tsai I."/>
            <person name="Chuma I."/>
            <person name="Tosa Y."/>
            <person name="Chen Y.H."/>
            <person name="Li J.Y."/>
            <person name="Li M.Y."/>
            <person name="Jade Lu M.Y."/>
            <person name="Nakayashiki H."/>
            <person name="Li W.H."/>
        </authorList>
    </citation>
    <scope>NUCLEOTIDE SEQUENCE [LARGE SCALE GENOMIC DNA]</scope>
    <source>
        <strain evidence="2 3">NI907</strain>
    </source>
</reference>
<reference evidence="3" key="2">
    <citation type="submission" date="2019-10" db="EMBL/GenBank/DDBJ databases">
        <authorList>
            <consortium name="NCBI Genome Project"/>
        </authorList>
    </citation>
    <scope>NUCLEOTIDE SEQUENCE</scope>
    <source>
        <strain evidence="3">NI907</strain>
    </source>
</reference>
<dbReference type="OrthoDB" id="5226162at2759"/>
<organism evidence="2 3">
    <name type="scientific">Pyricularia grisea</name>
    <name type="common">Crabgrass-specific blast fungus</name>
    <name type="synonym">Magnaporthe grisea</name>
    <dbReference type="NCBI Taxonomy" id="148305"/>
    <lineage>
        <taxon>Eukaryota</taxon>
        <taxon>Fungi</taxon>
        <taxon>Dikarya</taxon>
        <taxon>Ascomycota</taxon>
        <taxon>Pezizomycotina</taxon>
        <taxon>Sordariomycetes</taxon>
        <taxon>Sordariomycetidae</taxon>
        <taxon>Magnaporthales</taxon>
        <taxon>Pyriculariaceae</taxon>
        <taxon>Pyricularia</taxon>
    </lineage>
</organism>
<accession>A0A6P8AZ04</accession>
<feature type="compositionally biased region" description="Basic residues" evidence="1">
    <location>
        <begin position="22"/>
        <end position="31"/>
    </location>
</feature>
<sequence>MTSLPHQDQHRHHSMLSQAGHRLLRKCRSEKKLRISPPMHVRKDSTASTSSFSSEASTAASISTPTHPHHSRSPSHHERQSSDWDPLRCHPPLDVDRSPYIPTPRQAPLQRGSGGGGHDDNSYDDDDDDDFELQTPVAEHDLDDIINHYGMTALRPPPPLANRRPLFQRMKTAEMDIHEGFDFGFAAANRDGHRHDHLASRATPPRPLTSSTMGSEHSGTSWLNLDCSRDSVPSQLLPSPRSRRPPSTQPDTPAHLIKRGEWKRRGIVFVSETDKVTEEDCFEIP</sequence>
<dbReference type="Proteomes" id="UP000515153">
    <property type="component" value="Chromosome VII"/>
</dbReference>
<feature type="compositionally biased region" description="Low complexity" evidence="1">
    <location>
        <begin position="233"/>
        <end position="253"/>
    </location>
</feature>
<name>A0A6P8AZ04_PYRGI</name>